<dbReference type="GO" id="GO:0003700">
    <property type="term" value="F:DNA-binding transcription factor activity"/>
    <property type="evidence" value="ECO:0007669"/>
    <property type="project" value="InterPro"/>
</dbReference>
<organism evidence="6 7">
    <name type="scientific">Streptomyces purpureus</name>
    <dbReference type="NCBI Taxonomy" id="1951"/>
    <lineage>
        <taxon>Bacteria</taxon>
        <taxon>Bacillati</taxon>
        <taxon>Actinomycetota</taxon>
        <taxon>Actinomycetes</taxon>
        <taxon>Kitasatosporales</taxon>
        <taxon>Streptomycetaceae</taxon>
        <taxon>Streptomyces</taxon>
    </lineage>
</organism>
<dbReference type="CDD" id="cd07377">
    <property type="entry name" value="WHTH_GntR"/>
    <property type="match status" value="2"/>
</dbReference>
<dbReference type="PANTHER" id="PTHR44846:SF17">
    <property type="entry name" value="GNTR-FAMILY TRANSCRIPTIONAL REGULATOR"/>
    <property type="match status" value="1"/>
</dbReference>
<dbReference type="PROSITE" id="PS50949">
    <property type="entry name" value="HTH_GNTR"/>
    <property type="match status" value="2"/>
</dbReference>
<dbReference type="PANTHER" id="PTHR44846">
    <property type="entry name" value="MANNOSYL-D-GLYCERATE TRANSPORT/METABOLISM SYSTEM REPRESSOR MNGR-RELATED"/>
    <property type="match status" value="1"/>
</dbReference>
<dbReference type="SUPFAM" id="SSF46785">
    <property type="entry name" value="Winged helix' DNA-binding domain"/>
    <property type="match status" value="2"/>
</dbReference>
<dbReference type="InterPro" id="IPR036390">
    <property type="entry name" value="WH_DNA-bd_sf"/>
</dbReference>
<comment type="caution">
    <text evidence="6">The sequence shown here is derived from an EMBL/GenBank/DDBJ whole genome shotgun (WGS) entry which is preliminary data.</text>
</comment>
<dbReference type="Proteomes" id="UP000619486">
    <property type="component" value="Unassembled WGS sequence"/>
</dbReference>
<dbReference type="AlphaFoldDB" id="A0A918LPP5"/>
<feature type="domain" description="HTH gntR-type" evidence="5">
    <location>
        <begin position="10"/>
        <end position="78"/>
    </location>
</feature>
<gene>
    <name evidence="6" type="ORF">GCM10014713_27750</name>
</gene>
<reference evidence="6" key="1">
    <citation type="journal article" date="2014" name="Int. J. Syst. Evol. Microbiol.">
        <title>Complete genome sequence of Corynebacterium casei LMG S-19264T (=DSM 44701T), isolated from a smear-ripened cheese.</title>
        <authorList>
            <consortium name="US DOE Joint Genome Institute (JGI-PGF)"/>
            <person name="Walter F."/>
            <person name="Albersmeier A."/>
            <person name="Kalinowski J."/>
            <person name="Ruckert C."/>
        </authorList>
    </citation>
    <scope>NUCLEOTIDE SEQUENCE</scope>
    <source>
        <strain evidence="6">JCM 3172</strain>
    </source>
</reference>
<feature type="region of interest" description="Disordered" evidence="4">
    <location>
        <begin position="242"/>
        <end position="289"/>
    </location>
</feature>
<evidence type="ECO:0000256" key="2">
    <source>
        <dbReference type="ARBA" id="ARBA00023125"/>
    </source>
</evidence>
<evidence type="ECO:0000256" key="3">
    <source>
        <dbReference type="ARBA" id="ARBA00023163"/>
    </source>
</evidence>
<protein>
    <recommendedName>
        <fullName evidence="5">HTH gntR-type domain-containing protein</fullName>
    </recommendedName>
</protein>
<keyword evidence="2" id="KW-0238">DNA-binding</keyword>
<evidence type="ECO:0000256" key="1">
    <source>
        <dbReference type="ARBA" id="ARBA00023015"/>
    </source>
</evidence>
<evidence type="ECO:0000313" key="6">
    <source>
        <dbReference type="EMBL" id="GGT32531.1"/>
    </source>
</evidence>
<keyword evidence="3" id="KW-0804">Transcription</keyword>
<dbReference type="Pfam" id="PF00392">
    <property type="entry name" value="GntR"/>
    <property type="match status" value="2"/>
</dbReference>
<evidence type="ECO:0000256" key="4">
    <source>
        <dbReference type="SAM" id="MobiDB-lite"/>
    </source>
</evidence>
<dbReference type="RefSeq" id="WP_189201843.1">
    <property type="nucleotide sequence ID" value="NZ_BMQQ01000008.1"/>
</dbReference>
<evidence type="ECO:0000259" key="5">
    <source>
        <dbReference type="PROSITE" id="PS50949"/>
    </source>
</evidence>
<dbReference type="InterPro" id="IPR000524">
    <property type="entry name" value="Tscrpt_reg_HTH_GntR"/>
</dbReference>
<dbReference type="Gene3D" id="1.10.10.10">
    <property type="entry name" value="Winged helix-like DNA-binding domain superfamily/Winged helix DNA-binding domain"/>
    <property type="match status" value="2"/>
</dbReference>
<accession>A0A918LPP5</accession>
<proteinExistence type="predicted"/>
<feature type="region of interest" description="Disordered" evidence="4">
    <location>
        <begin position="75"/>
        <end position="105"/>
    </location>
</feature>
<keyword evidence="7" id="KW-1185">Reference proteome</keyword>
<keyword evidence="1" id="KW-0805">Transcription regulation</keyword>
<dbReference type="SMART" id="SM00345">
    <property type="entry name" value="HTH_GNTR"/>
    <property type="match status" value="2"/>
</dbReference>
<evidence type="ECO:0000313" key="7">
    <source>
        <dbReference type="Proteomes" id="UP000619486"/>
    </source>
</evidence>
<sequence length="289" mass="32453">MTLPLDEDSRPPYLQAAEALRDAILNGEFGPGERLPSANVLRDRFGVSSSTVQNALRVLKQEGLVYSQLGRGSYVSTSAGQSAEPAGHGHDDSDTGGPDWPVDVIRNEDARPPYIQVADILRREILEGTYPPGSQLPPAREIQERFKVANSTAQNAYRSLKQAGLVYAVKGRGVFVRQEPEPGKYHGTITNYLLREEIDREASAAATEFADLSDEELLEREAELDQRWVTVREEHQRLFNERRKVKREKSRRGLFLPPLHDDDAEPNMSPSEKLNTALAESKKRRQQRP</sequence>
<reference evidence="6" key="2">
    <citation type="submission" date="2020-09" db="EMBL/GenBank/DDBJ databases">
        <authorList>
            <person name="Sun Q."/>
            <person name="Ohkuma M."/>
        </authorList>
    </citation>
    <scope>NUCLEOTIDE SEQUENCE</scope>
    <source>
        <strain evidence="6">JCM 3172</strain>
    </source>
</reference>
<name>A0A918LPP5_9ACTN</name>
<feature type="compositionally biased region" description="Basic residues" evidence="4">
    <location>
        <begin position="243"/>
        <end position="252"/>
    </location>
</feature>
<dbReference type="EMBL" id="BMQQ01000008">
    <property type="protein sequence ID" value="GGT32531.1"/>
    <property type="molecule type" value="Genomic_DNA"/>
</dbReference>
<dbReference type="InterPro" id="IPR036388">
    <property type="entry name" value="WH-like_DNA-bd_sf"/>
</dbReference>
<dbReference type="GO" id="GO:0045892">
    <property type="term" value="P:negative regulation of DNA-templated transcription"/>
    <property type="evidence" value="ECO:0007669"/>
    <property type="project" value="TreeGrafter"/>
</dbReference>
<dbReference type="InterPro" id="IPR050679">
    <property type="entry name" value="Bact_HTH_transcr_reg"/>
</dbReference>
<dbReference type="GO" id="GO:0003677">
    <property type="term" value="F:DNA binding"/>
    <property type="evidence" value="ECO:0007669"/>
    <property type="project" value="UniProtKB-KW"/>
</dbReference>
<feature type="domain" description="HTH gntR-type" evidence="5">
    <location>
        <begin position="111"/>
        <end position="179"/>
    </location>
</feature>
<dbReference type="PRINTS" id="PR00035">
    <property type="entry name" value="HTHGNTR"/>
</dbReference>